<evidence type="ECO:0000256" key="1">
    <source>
        <dbReference type="SAM" id="Coils"/>
    </source>
</evidence>
<proteinExistence type="predicted"/>
<dbReference type="AlphaFoldDB" id="A0A8W7PKP4"/>
<dbReference type="EnsemblMetazoa" id="ACOM033156-RA">
    <property type="protein sequence ID" value="ACOM033156-PA.1"/>
    <property type="gene ID" value="ACOM033156"/>
</dbReference>
<feature type="coiled-coil region" evidence="1">
    <location>
        <begin position="38"/>
        <end position="101"/>
    </location>
</feature>
<sequence>LFVPAVMSVAAAAREQSDVLTQLNELWRSIEQEIRTHRHEQERTRTVLQEQLECVQSQAPDKLAAETVAEPDYKRVSDEVIRNQQNQIQLIKEEKDTFEKLWQSSQRTIRILELEIHEYRRQLKQPKGILEVRQQYVAAVQLLEQNLTGVRASLDEKIAENRHLQNEQRTAKERMQELEEELKGKQQQQQQPESVTKQRRETEALTKAIDELRTGECQLRTELERTMRDKSELETLLDTAAALARQHMSRENLALAKVQEALQIADSAIEEKNCVVRREQDAREECDFLASTIGQVMEEAARKVEHELGGLRSGYERRIGELERALDQTRSTLETQVQRTSQAETRARTVEEKFRALLKTNQNLDTDLRAASKMIIEMELKMEALQKTMAKEKETNRACSAREEDLQRLLANNEQLKERWKREMLSVTDELRRKMETMQRENCKLTAENNQLKDQLLMASSPSVAMVSAVGSDGCAHLSLVTVGAVEGESPNVQP</sequence>
<dbReference type="Proteomes" id="UP000075882">
    <property type="component" value="Unassembled WGS sequence"/>
</dbReference>
<feature type="coiled-coil region" evidence="1">
    <location>
        <begin position="312"/>
        <end position="339"/>
    </location>
</feature>
<feature type="coiled-coil region" evidence="1">
    <location>
        <begin position="368"/>
        <end position="441"/>
    </location>
</feature>
<feature type="compositionally biased region" description="Basic and acidic residues" evidence="2">
    <location>
        <begin position="161"/>
        <end position="184"/>
    </location>
</feature>
<evidence type="ECO:0000313" key="3">
    <source>
        <dbReference type="EnsemblMetazoa" id="ACOM033156-PA.1"/>
    </source>
</evidence>
<name>A0A8W7PKP4_ANOCL</name>
<accession>A0A8W7PKP4</accession>
<keyword evidence="1" id="KW-0175">Coiled coil</keyword>
<dbReference type="VEuPathDB" id="VectorBase:ACON2_037866"/>
<organism evidence="3">
    <name type="scientific">Anopheles coluzzii</name>
    <name type="common">African malaria mosquito</name>
    <dbReference type="NCBI Taxonomy" id="1518534"/>
    <lineage>
        <taxon>Eukaryota</taxon>
        <taxon>Metazoa</taxon>
        <taxon>Ecdysozoa</taxon>
        <taxon>Arthropoda</taxon>
        <taxon>Hexapoda</taxon>
        <taxon>Insecta</taxon>
        <taxon>Pterygota</taxon>
        <taxon>Neoptera</taxon>
        <taxon>Endopterygota</taxon>
        <taxon>Diptera</taxon>
        <taxon>Nematocera</taxon>
        <taxon>Culicoidea</taxon>
        <taxon>Culicidae</taxon>
        <taxon>Anophelinae</taxon>
        <taxon>Anopheles</taxon>
    </lineage>
</organism>
<feature type="region of interest" description="Disordered" evidence="2">
    <location>
        <begin position="161"/>
        <end position="200"/>
    </location>
</feature>
<reference evidence="3" key="1">
    <citation type="submission" date="2022-08" db="UniProtKB">
        <authorList>
            <consortium name="EnsemblMetazoa"/>
        </authorList>
    </citation>
    <scope>IDENTIFICATION</scope>
</reference>
<evidence type="ECO:0000256" key="2">
    <source>
        <dbReference type="SAM" id="MobiDB-lite"/>
    </source>
</evidence>
<protein>
    <submittedName>
        <fullName evidence="3">Uncharacterized protein</fullName>
    </submittedName>
</protein>